<sequence length="58" mass="7076">MYTDWNDKGNYDNYGYRWRVCIYKHASYDDFKHAIVPVSYRCPDPPFEYRLVHTVLVP</sequence>
<proteinExistence type="predicted"/>
<protein>
    <submittedName>
        <fullName evidence="1">Uncharacterized protein</fullName>
    </submittedName>
</protein>
<comment type="caution">
    <text evidence="1">The sequence shown here is derived from an EMBL/GenBank/DDBJ whole genome shotgun (WGS) entry which is preliminary data.</text>
</comment>
<organism evidence="1 2">
    <name type="scientific">Bacillus mycoides</name>
    <dbReference type="NCBI Taxonomy" id="1405"/>
    <lineage>
        <taxon>Bacteria</taxon>
        <taxon>Bacillati</taxon>
        <taxon>Bacillota</taxon>
        <taxon>Bacilli</taxon>
        <taxon>Bacillales</taxon>
        <taxon>Bacillaceae</taxon>
        <taxon>Bacillus</taxon>
        <taxon>Bacillus cereus group</taxon>
    </lineage>
</organism>
<dbReference type="RefSeq" id="WP_158248941.1">
    <property type="nucleotide sequence ID" value="NZ_MKZP01000068.1"/>
</dbReference>
<dbReference type="EMBL" id="MKZQ01000070">
    <property type="protein sequence ID" value="PJN64529.1"/>
    <property type="molecule type" value="Genomic_DNA"/>
</dbReference>
<evidence type="ECO:0000313" key="2">
    <source>
        <dbReference type="Proteomes" id="UP000236165"/>
    </source>
</evidence>
<accession>A0AAP8KS71</accession>
<name>A0AAP8KS71_BACMY</name>
<dbReference type="Proteomes" id="UP000236165">
    <property type="component" value="Unassembled WGS sequence"/>
</dbReference>
<gene>
    <name evidence="1" type="ORF">BACWE_50950</name>
</gene>
<evidence type="ECO:0000313" key="1">
    <source>
        <dbReference type="EMBL" id="PJN64529.1"/>
    </source>
</evidence>
<reference evidence="1 2" key="1">
    <citation type="submission" date="2016-10" db="EMBL/GenBank/DDBJ databases">
        <title>Genome Sequence of Bacillus weihenstephanensis GM6LP.</title>
        <authorList>
            <person name="Poehlein A."/>
            <person name="Wemheuer F."/>
            <person name="Hollensteiner J."/>
            <person name="Wemheuer B."/>
        </authorList>
    </citation>
    <scope>NUCLEOTIDE SEQUENCE [LARGE SCALE GENOMIC DNA]</scope>
    <source>
        <strain evidence="1 2">GM6LP</strain>
    </source>
</reference>
<dbReference type="AlphaFoldDB" id="A0AAP8KS71"/>